<evidence type="ECO:0000259" key="9">
    <source>
        <dbReference type="Pfam" id="PF08648"/>
    </source>
</evidence>
<reference evidence="11" key="1">
    <citation type="submission" date="2016-08" db="EMBL/GenBank/DDBJ databases">
        <authorList>
            <person name="Yan J."/>
        </authorList>
    </citation>
    <scope>NUCLEOTIDE SEQUENCE</scope>
    <source>
        <strain evidence="11">CSS-01s</strain>
    </source>
</reference>
<dbReference type="Proteomes" id="UP000325902">
    <property type="component" value="Unassembled WGS sequence"/>
</dbReference>
<dbReference type="GO" id="GO:0006397">
    <property type="term" value="P:mRNA processing"/>
    <property type="evidence" value="ECO:0007669"/>
    <property type="project" value="UniProtKB-KW"/>
</dbReference>
<protein>
    <submittedName>
        <fullName evidence="10">U4/U6.U5 small nuclear ribonucleoprotein 27 kDa protein</fullName>
    </submittedName>
</protein>
<comment type="caution">
    <text evidence="10">The sequence shown here is derived from an EMBL/GenBank/DDBJ whole genome shotgun (WGS) entry which is preliminary data.</text>
</comment>
<evidence type="ECO:0000256" key="2">
    <source>
        <dbReference type="ARBA" id="ARBA00004123"/>
    </source>
</evidence>
<feature type="compositionally biased region" description="Basic and acidic residues" evidence="8">
    <location>
        <begin position="44"/>
        <end position="53"/>
    </location>
</feature>
<dbReference type="GO" id="GO:0071011">
    <property type="term" value="C:precatalytic spliceosome"/>
    <property type="evidence" value="ECO:0007669"/>
    <property type="project" value="TreeGrafter"/>
</dbReference>
<feature type="compositionally biased region" description="Basic residues" evidence="8">
    <location>
        <begin position="27"/>
        <end position="43"/>
    </location>
</feature>
<evidence type="ECO:0000313" key="12">
    <source>
        <dbReference type="Proteomes" id="UP000325902"/>
    </source>
</evidence>
<feature type="compositionally biased region" description="Basic and acidic residues" evidence="8">
    <location>
        <begin position="63"/>
        <end position="81"/>
    </location>
</feature>
<sequence>MPEPPASKRSRRPDSAQMWDDDDRGKQQHSRRGGGGGARHRSRSPRDRDHEGGGGHNRRGGRRDRSGSRERGGRRRDDRARSRSPRPSDGNVRRRSPPRGPRGPPPAATTNGAKKGGAAAAAATELPPTAGRTQPSSREWTRRVQSRIGTSVAGGMTNGDKDGNDMDVDGGAGAVDPETREMERLMGFSSFSSTHNTKVPGNDRNYAVRKEKKTEYRQYMNRVGGFNRPLSPSR</sequence>
<dbReference type="PANTHER" id="PTHR31077:SF1">
    <property type="entry name" value="U4_U6.U5 SMALL NUCLEAR RIBONUCLEOPROTEIN 27 KDA PROTEIN"/>
    <property type="match status" value="1"/>
</dbReference>
<keyword evidence="7" id="KW-0539">Nucleus</keyword>
<comment type="subunit">
    <text evidence="4">Part of a tri-snRNP complex.</text>
</comment>
<feature type="compositionally biased region" description="Low complexity" evidence="8">
    <location>
        <begin position="108"/>
        <end position="124"/>
    </location>
</feature>
<evidence type="ECO:0000256" key="7">
    <source>
        <dbReference type="ARBA" id="ARBA00023242"/>
    </source>
</evidence>
<dbReference type="Proteomes" id="UP000627934">
    <property type="component" value="Unassembled WGS sequence"/>
</dbReference>
<evidence type="ECO:0000256" key="4">
    <source>
        <dbReference type="ARBA" id="ARBA00011825"/>
    </source>
</evidence>
<dbReference type="OrthoDB" id="21368at2759"/>
<dbReference type="PANTHER" id="PTHR31077">
    <property type="entry name" value="U4/U6.U5 SMALL NUCLEAR RIBONUCLEOPROTEIN 27 KDA PROTEIN"/>
    <property type="match status" value="1"/>
</dbReference>
<evidence type="ECO:0000313" key="10">
    <source>
        <dbReference type="EMBL" id="KAB2581294.1"/>
    </source>
</evidence>
<keyword evidence="6" id="KW-0508">mRNA splicing</keyword>
<reference evidence="11" key="2">
    <citation type="journal article" date="2018" name="DNA Res.">
        <title>Comparative genome and transcriptome analyses reveal adaptations to opportunistic infections in woody plant degrading pathogens of Botryosphaeriaceae.</title>
        <authorList>
            <person name="Yan J.Y."/>
            <person name="Zhao W.S."/>
            <person name="Chen Z."/>
            <person name="Xing Q.K."/>
            <person name="Zhang W."/>
            <person name="Chethana K.W.T."/>
            <person name="Xue M.F."/>
            <person name="Xu J.P."/>
            <person name="Phillips A.J.L."/>
            <person name="Wang Y."/>
            <person name="Liu J.H."/>
            <person name="Liu M."/>
            <person name="Zhou Y."/>
            <person name="Jayawardena R.S."/>
            <person name="Manawasinghe I.S."/>
            <person name="Huang J.B."/>
            <person name="Qiao G.H."/>
            <person name="Fu C.Y."/>
            <person name="Guo F.F."/>
            <person name="Dissanayake A.J."/>
            <person name="Peng Y.L."/>
            <person name="Hyde K.D."/>
            <person name="Li X.H."/>
        </authorList>
    </citation>
    <scope>NUCLEOTIDE SEQUENCE</scope>
    <source>
        <strain evidence="11">CSS-01s</strain>
    </source>
</reference>
<evidence type="ECO:0000256" key="1">
    <source>
        <dbReference type="ARBA" id="ARBA00003632"/>
    </source>
</evidence>
<comment type="subcellular location">
    <subcellularLocation>
        <location evidence="2">Nucleus</location>
    </subcellularLocation>
</comment>
<organism evidence="10 12">
    <name type="scientific">Lasiodiplodia theobromae</name>
    <dbReference type="NCBI Taxonomy" id="45133"/>
    <lineage>
        <taxon>Eukaryota</taxon>
        <taxon>Fungi</taxon>
        <taxon>Dikarya</taxon>
        <taxon>Ascomycota</taxon>
        <taxon>Pezizomycotina</taxon>
        <taxon>Dothideomycetes</taxon>
        <taxon>Dothideomycetes incertae sedis</taxon>
        <taxon>Botryosphaeriales</taxon>
        <taxon>Botryosphaeriaceae</taxon>
        <taxon>Lasiodiplodia</taxon>
    </lineage>
</organism>
<comment type="similarity">
    <text evidence="3">Belongs to the SNUT3 family.</text>
</comment>
<evidence type="ECO:0000256" key="3">
    <source>
        <dbReference type="ARBA" id="ARBA00008218"/>
    </source>
</evidence>
<dbReference type="EMBL" id="MDYX01000024">
    <property type="protein sequence ID" value="KAF9629638.1"/>
    <property type="molecule type" value="Genomic_DNA"/>
</dbReference>
<dbReference type="GO" id="GO:0008380">
    <property type="term" value="P:RNA splicing"/>
    <property type="evidence" value="ECO:0007669"/>
    <property type="project" value="UniProtKB-KW"/>
</dbReference>
<evidence type="ECO:0000256" key="8">
    <source>
        <dbReference type="SAM" id="MobiDB-lite"/>
    </source>
</evidence>
<dbReference type="Pfam" id="PF08648">
    <property type="entry name" value="SNRNP27"/>
    <property type="match status" value="1"/>
</dbReference>
<evidence type="ECO:0000256" key="6">
    <source>
        <dbReference type="ARBA" id="ARBA00023187"/>
    </source>
</evidence>
<keyword evidence="5" id="KW-0507">mRNA processing</keyword>
<proteinExistence type="inferred from homology"/>
<dbReference type="EMBL" id="VCHE01000001">
    <property type="protein sequence ID" value="KAB2581294.1"/>
    <property type="molecule type" value="Genomic_DNA"/>
</dbReference>
<evidence type="ECO:0000313" key="11">
    <source>
        <dbReference type="EMBL" id="KAF9629638.1"/>
    </source>
</evidence>
<keyword evidence="10" id="KW-0687">Ribonucleoprotein</keyword>
<comment type="function">
    <text evidence="1">May play a role in mRNA splicing.</text>
</comment>
<reference evidence="10 12" key="3">
    <citation type="journal article" date="2019" name="Sci. Rep.">
        <title>A multi-omics analysis of the grapevine pathogen Lasiodiplodia theobromae reveals that temperature affects the expression of virulence- and pathogenicity-related genes.</title>
        <authorList>
            <person name="Felix C."/>
            <person name="Meneses R."/>
            <person name="Goncalves M.F.M."/>
            <person name="Tilleman L."/>
            <person name="Duarte A.S."/>
            <person name="Jorrin-Novo J.V."/>
            <person name="Van de Peer Y."/>
            <person name="Deforce D."/>
            <person name="Van Nieuwerburgh F."/>
            <person name="Esteves A.C."/>
            <person name="Alves A."/>
        </authorList>
    </citation>
    <scope>NUCLEOTIDE SEQUENCE [LARGE SCALE GENOMIC DNA]</scope>
    <source>
        <strain evidence="10 12">LA-SOL3</strain>
    </source>
</reference>
<accession>A0A5N5DZ14</accession>
<gene>
    <name evidence="10" type="primary">SNRNP27</name>
    <name evidence="11" type="ORF">BFW01_g10841</name>
    <name evidence="10" type="ORF">DBV05_g94</name>
</gene>
<feature type="region of interest" description="Disordered" evidence="8">
    <location>
        <begin position="1"/>
        <end position="175"/>
    </location>
</feature>
<evidence type="ECO:0000256" key="5">
    <source>
        <dbReference type="ARBA" id="ARBA00022664"/>
    </source>
</evidence>
<dbReference type="InterPro" id="IPR013957">
    <property type="entry name" value="SNRNP27"/>
</dbReference>
<feature type="domain" description="U4/U6.U5 small nuclear ribonucleoprotein 27kDa protein" evidence="9">
    <location>
        <begin position="178"/>
        <end position="232"/>
    </location>
</feature>
<name>A0A5N5DZ14_9PEZI</name>
<dbReference type="AlphaFoldDB" id="A0A5N5DZ14"/>
<keyword evidence="12" id="KW-1185">Reference proteome</keyword>
<feature type="compositionally biased region" description="Pro residues" evidence="8">
    <location>
        <begin position="98"/>
        <end position="107"/>
    </location>
</feature>